<dbReference type="AlphaFoldDB" id="U6RIB6"/>
<sequence length="82" mass="9559">MKKIEKKVYTVEEVDELKKWFDNQTLPQSMQINSSAYSPDLKDTVAMLFEQAYICCNNPKMQGCLLLLENIKKNLEEKKGIE</sequence>
<dbReference type="Proteomes" id="UP000017831">
    <property type="component" value="Unassembled WGS sequence"/>
</dbReference>
<dbReference type="OrthoDB" id="1038758at2"/>
<dbReference type="HOGENOM" id="CLU_183031_1_0_10"/>
<dbReference type="EMBL" id="AQHY01000013">
    <property type="protein sequence ID" value="EOA56369.1"/>
    <property type="molecule type" value="Genomic_DNA"/>
</dbReference>
<keyword evidence="3" id="KW-1185">Reference proteome</keyword>
<evidence type="ECO:0000313" key="3">
    <source>
        <dbReference type="Proteomes" id="UP000017831"/>
    </source>
</evidence>
<organism evidence="2 3">
    <name type="scientific">Phocaeicola massiliensis B84634 = Timone 84634 = DSM 17679 = JCM 13223</name>
    <dbReference type="NCBI Taxonomy" id="1121098"/>
    <lineage>
        <taxon>Bacteria</taxon>
        <taxon>Pseudomonadati</taxon>
        <taxon>Bacteroidota</taxon>
        <taxon>Bacteroidia</taxon>
        <taxon>Bacteroidales</taxon>
        <taxon>Bacteroidaceae</taxon>
        <taxon>Phocaeicola</taxon>
    </lineage>
</organism>
<evidence type="ECO:0000313" key="2">
    <source>
        <dbReference type="EMBL" id="EOA56369.1"/>
    </source>
</evidence>
<reference evidence="2 3" key="1">
    <citation type="submission" date="2013-04" db="EMBL/GenBank/DDBJ databases">
        <title>The Genome Sequence of Bacteroides massiliensis DSM 17679.</title>
        <authorList>
            <consortium name="The Broad Institute Genomics Platform"/>
            <person name="Earl A."/>
            <person name="Ward D."/>
            <person name="Feldgarden M."/>
            <person name="Gevers D."/>
            <person name="Martens E."/>
            <person name="Fenner L."/>
            <person name="Roux V."/>
            <person name="Mallet M.N."/>
            <person name="Raoult D."/>
            <person name="Walker B."/>
            <person name="Young S."/>
            <person name="Zeng Q."/>
            <person name="Gargeya S."/>
            <person name="Fitzgerald M."/>
            <person name="Haas B."/>
            <person name="Abouelleil A."/>
            <person name="Allen A.W."/>
            <person name="Alvarado L."/>
            <person name="Arachchi H.M."/>
            <person name="Berlin A.M."/>
            <person name="Chapman S.B."/>
            <person name="Gainer-Dewar J."/>
            <person name="Goldberg J."/>
            <person name="Griggs A."/>
            <person name="Gujja S."/>
            <person name="Hansen M."/>
            <person name="Howarth C."/>
            <person name="Imamovic A."/>
            <person name="Ireland A."/>
            <person name="Larimer J."/>
            <person name="McCowan C."/>
            <person name="Murphy C."/>
            <person name="Pearson M."/>
            <person name="Poon T.W."/>
            <person name="Priest M."/>
            <person name="Roberts A."/>
            <person name="Saif S."/>
            <person name="Shea T."/>
            <person name="Sisk P."/>
            <person name="Sykes S."/>
            <person name="Wortman J."/>
            <person name="Nusbaum C."/>
            <person name="Birren B."/>
        </authorList>
    </citation>
    <scope>NUCLEOTIDE SEQUENCE [LARGE SCALE GENOMIC DNA]</scope>
    <source>
        <strain evidence="3">B84634 / Timone 84634 / DSM 17679 / JCM 13223</strain>
    </source>
</reference>
<evidence type="ECO:0000259" key="1">
    <source>
        <dbReference type="Pfam" id="PF22292"/>
    </source>
</evidence>
<accession>U6RIB6</accession>
<dbReference type="Pfam" id="PF22292">
    <property type="entry name" value="DUF6965"/>
    <property type="match status" value="1"/>
</dbReference>
<feature type="domain" description="DUF6965" evidence="1">
    <location>
        <begin position="12"/>
        <end position="77"/>
    </location>
</feature>
<dbReference type="PATRIC" id="fig|1121098.3.peg.1309"/>
<gene>
    <name evidence="2" type="ORF">HMPREF1534_01288</name>
</gene>
<comment type="caution">
    <text evidence="2">The sequence shown here is derived from an EMBL/GenBank/DDBJ whole genome shotgun (WGS) entry which is preliminary data.</text>
</comment>
<name>U6RIB6_9BACT</name>
<dbReference type="RefSeq" id="WP_005938645.1">
    <property type="nucleotide sequence ID" value="NZ_KB890408.1"/>
</dbReference>
<dbReference type="GeneID" id="60062703"/>
<dbReference type="InterPro" id="IPR054238">
    <property type="entry name" value="DUF6965"/>
</dbReference>
<dbReference type="eggNOG" id="ENOG5033Z7M">
    <property type="taxonomic scope" value="Bacteria"/>
</dbReference>
<dbReference type="STRING" id="1121098.HMPREF1534_01288"/>
<protein>
    <recommendedName>
        <fullName evidence="1">DUF6965 domain-containing protein</fullName>
    </recommendedName>
</protein>
<proteinExistence type="predicted"/>